<reference evidence="2" key="1">
    <citation type="submission" date="2023-07" db="EMBL/GenBank/DDBJ databases">
        <title>Fictibacillus sp. isolated from freshwater pond.</title>
        <authorList>
            <person name="Kirdat K."/>
            <person name="Bhat A."/>
            <person name="Mourya A."/>
            <person name="Yadav A."/>
        </authorList>
    </citation>
    <scope>NUCLEOTIDE SEQUENCE</scope>
    <source>
        <strain evidence="2">NE201</strain>
    </source>
</reference>
<keyword evidence="3" id="KW-1185">Reference proteome</keyword>
<evidence type="ECO:0000313" key="3">
    <source>
        <dbReference type="Proteomes" id="UP001172721"/>
    </source>
</evidence>
<keyword evidence="1" id="KW-0472">Membrane</keyword>
<keyword evidence="1" id="KW-1133">Transmembrane helix</keyword>
<feature type="transmembrane region" description="Helical" evidence="1">
    <location>
        <begin position="21"/>
        <end position="39"/>
    </location>
</feature>
<feature type="transmembrane region" description="Helical" evidence="1">
    <location>
        <begin position="200"/>
        <end position="217"/>
    </location>
</feature>
<keyword evidence="1" id="KW-0812">Transmembrane</keyword>
<feature type="transmembrane region" description="Helical" evidence="1">
    <location>
        <begin position="150"/>
        <end position="170"/>
    </location>
</feature>
<gene>
    <name evidence="2" type="ORF">QYB97_06150</name>
</gene>
<organism evidence="2 3">
    <name type="scientific">Fictibacillus fluitans</name>
    <dbReference type="NCBI Taxonomy" id="3058422"/>
    <lineage>
        <taxon>Bacteria</taxon>
        <taxon>Bacillati</taxon>
        <taxon>Bacillota</taxon>
        <taxon>Bacilli</taxon>
        <taxon>Bacillales</taxon>
        <taxon>Fictibacillaceae</taxon>
        <taxon>Fictibacillus</taxon>
    </lineage>
</organism>
<evidence type="ECO:0000256" key="1">
    <source>
        <dbReference type="SAM" id="Phobius"/>
    </source>
</evidence>
<feature type="transmembrane region" description="Helical" evidence="1">
    <location>
        <begin position="51"/>
        <end position="79"/>
    </location>
</feature>
<accession>A0ABT8HTE8</accession>
<dbReference type="EMBL" id="JAUHTR010000002">
    <property type="protein sequence ID" value="MDN4524046.1"/>
    <property type="molecule type" value="Genomic_DNA"/>
</dbReference>
<evidence type="ECO:0000313" key="2">
    <source>
        <dbReference type="EMBL" id="MDN4524046.1"/>
    </source>
</evidence>
<comment type="caution">
    <text evidence="2">The sequence shown here is derived from an EMBL/GenBank/DDBJ whole genome shotgun (WGS) entry which is preliminary data.</text>
</comment>
<dbReference type="Proteomes" id="UP001172721">
    <property type="component" value="Unassembled WGS sequence"/>
</dbReference>
<feature type="transmembrane region" description="Helical" evidence="1">
    <location>
        <begin position="177"/>
        <end position="194"/>
    </location>
</feature>
<sequence>MIRFMKLELRKHKIGGLMTGLLVINLLIAGGLTGLAYGVKLTQGVHIFSSYSLMVLASLALIRPVALIFSALFLSRIVIEEFKNKTIALMFLYPYSRKQVLVYKALMVFLFTVLVVLGSTLFFLMAILSLNPFFHVIEGSMRWSDLLGPSLYLVMDAVLLGLSSLIPMYVGLLKFSAPALFASEIILLLMLSSSISANPISYSAVGLAGVLAVVLSVRRVNNLDF</sequence>
<evidence type="ECO:0008006" key="4">
    <source>
        <dbReference type="Google" id="ProtNLM"/>
    </source>
</evidence>
<feature type="transmembrane region" description="Helical" evidence="1">
    <location>
        <begin position="100"/>
        <end position="130"/>
    </location>
</feature>
<protein>
    <recommendedName>
        <fullName evidence="4">ABC transporter permease</fullName>
    </recommendedName>
</protein>
<proteinExistence type="predicted"/>
<name>A0ABT8HTE8_9BACL</name>
<dbReference type="RefSeq" id="WP_301165100.1">
    <property type="nucleotide sequence ID" value="NZ_JAUHTR010000002.1"/>
</dbReference>